<proteinExistence type="predicted"/>
<name>A0A844E6I7_EUBRA</name>
<gene>
    <name evidence="1" type="ORF">GKE72_14260</name>
</gene>
<protein>
    <submittedName>
        <fullName evidence="1">Uncharacterized protein</fullName>
    </submittedName>
</protein>
<comment type="caution">
    <text evidence="1">The sequence shown here is derived from an EMBL/GenBank/DDBJ whole genome shotgun (WGS) entry which is preliminary data.</text>
</comment>
<sequence>MGSVEPAYAEWPDIAYDVYASVDGEIIHLATSWERNRYYLCPDSSLLLTGSGGAGITSWEKLSRFMADVAVSYGTCDSMVTL</sequence>
<evidence type="ECO:0000313" key="2">
    <source>
        <dbReference type="Proteomes" id="UP000431304"/>
    </source>
</evidence>
<evidence type="ECO:0000313" key="1">
    <source>
        <dbReference type="EMBL" id="MSD17198.1"/>
    </source>
</evidence>
<dbReference type="AlphaFoldDB" id="A0A844E6I7"/>
<accession>A0A844E6I7</accession>
<dbReference type="Proteomes" id="UP000431304">
    <property type="component" value="Unassembled WGS sequence"/>
</dbReference>
<dbReference type="EMBL" id="WKRA01000032">
    <property type="protein sequence ID" value="MSD17198.1"/>
    <property type="molecule type" value="Genomic_DNA"/>
</dbReference>
<organism evidence="1 2">
    <name type="scientific">Eubacterium ramulus</name>
    <dbReference type="NCBI Taxonomy" id="39490"/>
    <lineage>
        <taxon>Bacteria</taxon>
        <taxon>Bacillati</taxon>
        <taxon>Bacillota</taxon>
        <taxon>Clostridia</taxon>
        <taxon>Eubacteriales</taxon>
        <taxon>Eubacteriaceae</taxon>
        <taxon>Eubacterium</taxon>
    </lineage>
</organism>
<reference evidence="1 2" key="1">
    <citation type="journal article" date="2019" name="Nat. Med.">
        <title>A library of human gut bacterial isolates paired with longitudinal multiomics data enables mechanistic microbiome research.</title>
        <authorList>
            <person name="Poyet M."/>
            <person name="Groussin M."/>
            <person name="Gibbons S.M."/>
            <person name="Avila-Pacheco J."/>
            <person name="Jiang X."/>
            <person name="Kearney S.M."/>
            <person name="Perrotta A.R."/>
            <person name="Berdy B."/>
            <person name="Zhao S."/>
            <person name="Lieberman T.D."/>
            <person name="Swanson P.K."/>
            <person name="Smith M."/>
            <person name="Roesemann S."/>
            <person name="Alexander J.E."/>
            <person name="Rich S.A."/>
            <person name="Livny J."/>
            <person name="Vlamakis H."/>
            <person name="Clish C."/>
            <person name="Bullock K."/>
            <person name="Deik A."/>
            <person name="Scott J."/>
            <person name="Pierce K.A."/>
            <person name="Xavier R.J."/>
            <person name="Alm E.J."/>
        </authorList>
    </citation>
    <scope>NUCLEOTIDE SEQUENCE [LARGE SCALE GENOMIC DNA]</scope>
    <source>
        <strain evidence="1 2">BIOML-A3</strain>
    </source>
</reference>
<dbReference type="RefSeq" id="WP_129899025.1">
    <property type="nucleotide sequence ID" value="NZ_RCYH01000001.1"/>
</dbReference>